<gene>
    <name evidence="1" type="ORF">scyTo_0011712</name>
</gene>
<evidence type="ECO:0000313" key="2">
    <source>
        <dbReference type="Proteomes" id="UP000288216"/>
    </source>
</evidence>
<comment type="caution">
    <text evidence="1">The sequence shown here is derived from an EMBL/GenBank/DDBJ whole genome shotgun (WGS) entry which is preliminary data.</text>
</comment>
<reference evidence="1 2" key="1">
    <citation type="journal article" date="2018" name="Nat. Ecol. Evol.">
        <title>Shark genomes provide insights into elasmobranch evolution and the origin of vertebrates.</title>
        <authorList>
            <person name="Hara Y"/>
            <person name="Yamaguchi K"/>
            <person name="Onimaru K"/>
            <person name="Kadota M"/>
            <person name="Koyanagi M"/>
            <person name="Keeley SD"/>
            <person name="Tatsumi K"/>
            <person name="Tanaka K"/>
            <person name="Motone F"/>
            <person name="Kageyama Y"/>
            <person name="Nozu R"/>
            <person name="Adachi N"/>
            <person name="Nishimura O"/>
            <person name="Nakagawa R"/>
            <person name="Tanegashima C"/>
            <person name="Kiyatake I"/>
            <person name="Matsumoto R"/>
            <person name="Murakumo K"/>
            <person name="Nishida K"/>
            <person name="Terakita A"/>
            <person name="Kuratani S"/>
            <person name="Sato K"/>
            <person name="Hyodo S Kuraku.S."/>
        </authorList>
    </citation>
    <scope>NUCLEOTIDE SEQUENCE [LARGE SCALE GENOMIC DNA]</scope>
</reference>
<proteinExistence type="predicted"/>
<dbReference type="EMBL" id="BFAA01005425">
    <property type="protein sequence ID" value="GCB64147.1"/>
    <property type="molecule type" value="Genomic_DNA"/>
</dbReference>
<organism evidence="1 2">
    <name type="scientific">Scyliorhinus torazame</name>
    <name type="common">Cloudy catshark</name>
    <name type="synonym">Catulus torazame</name>
    <dbReference type="NCBI Taxonomy" id="75743"/>
    <lineage>
        <taxon>Eukaryota</taxon>
        <taxon>Metazoa</taxon>
        <taxon>Chordata</taxon>
        <taxon>Craniata</taxon>
        <taxon>Vertebrata</taxon>
        <taxon>Chondrichthyes</taxon>
        <taxon>Elasmobranchii</taxon>
        <taxon>Galeomorphii</taxon>
        <taxon>Galeoidea</taxon>
        <taxon>Carcharhiniformes</taxon>
        <taxon>Scyliorhinidae</taxon>
        <taxon>Scyliorhinus</taxon>
    </lineage>
</organism>
<evidence type="ECO:0000313" key="1">
    <source>
        <dbReference type="EMBL" id="GCB64147.1"/>
    </source>
</evidence>
<protein>
    <submittedName>
        <fullName evidence="1">Uncharacterized protein</fullName>
    </submittedName>
</protein>
<keyword evidence="2" id="KW-1185">Reference proteome</keyword>
<dbReference type="AlphaFoldDB" id="A0A401NTG8"/>
<accession>A0A401NTG8</accession>
<sequence length="125" mass="14081">EIALATSNISRWEVCRMMRAIVLAAVFALLITEAMGWRESIEEQQVPELPSQMTEGFGQWSPGAEKYGALIRRSPTNSKCPDGPDCFVALMGRRSMKRTAGRPGLNLEKFLRDLQNYNLNLQYGE</sequence>
<name>A0A401NTG8_SCYTO</name>
<feature type="non-terminal residue" evidence="1">
    <location>
        <position position="1"/>
    </location>
</feature>
<dbReference type="Proteomes" id="UP000288216">
    <property type="component" value="Unassembled WGS sequence"/>
</dbReference>